<dbReference type="SUPFAM" id="SSF111331">
    <property type="entry name" value="NAD kinase/diacylglycerol kinase-like"/>
    <property type="match status" value="1"/>
</dbReference>
<organism evidence="2 3">
    <name type="scientific">Rhizobium straminoryzae</name>
    <dbReference type="NCBI Taxonomy" id="1387186"/>
    <lineage>
        <taxon>Bacteria</taxon>
        <taxon>Pseudomonadati</taxon>
        <taxon>Pseudomonadota</taxon>
        <taxon>Alphaproteobacteria</taxon>
        <taxon>Hyphomicrobiales</taxon>
        <taxon>Rhizobiaceae</taxon>
        <taxon>Rhizobium/Agrobacterium group</taxon>
        <taxon>Rhizobium</taxon>
    </lineage>
</organism>
<proteinExistence type="predicted"/>
<evidence type="ECO:0000313" key="2">
    <source>
        <dbReference type="EMBL" id="TRL38919.1"/>
    </source>
</evidence>
<evidence type="ECO:0000313" key="3">
    <source>
        <dbReference type="Proteomes" id="UP000316801"/>
    </source>
</evidence>
<feature type="domain" description="DAGKc" evidence="1">
    <location>
        <begin position="29"/>
        <end position="131"/>
    </location>
</feature>
<dbReference type="Gene3D" id="2.60.200.40">
    <property type="match status" value="1"/>
</dbReference>
<protein>
    <submittedName>
        <fullName evidence="2">Diacylglycerol kinase family lipid kinase</fullName>
    </submittedName>
</protein>
<comment type="caution">
    <text evidence="2">The sequence shown here is derived from an EMBL/GenBank/DDBJ whole genome shotgun (WGS) entry which is preliminary data.</text>
</comment>
<dbReference type="EMBL" id="VJMG01000027">
    <property type="protein sequence ID" value="TRL38919.1"/>
    <property type="molecule type" value="Genomic_DNA"/>
</dbReference>
<dbReference type="Pfam" id="PF00781">
    <property type="entry name" value="DAGK_cat"/>
    <property type="match status" value="1"/>
</dbReference>
<dbReference type="Proteomes" id="UP000316801">
    <property type="component" value="Unassembled WGS sequence"/>
</dbReference>
<sequence>MNLIAIFNRDGGTFKTTDMAAYCHRAEQVFRQAGHEIECRVVAGDDVVEAMENVAATRGVEGLIAGGGDGTISAAASIAWKSGLVLGIVPAGTMNLFARSLKLPLDIWQVLEVLAKAEVEAADIASANGRPFIHQFSAGLHARMVRYRNRMSYASRLGKIRANVRAAFGVMLDPPVFEVEFAAHDRRDYRRVSAISVSNNEFGNDALMYADSVNGGHLGFYVADALTPAGVAALTIDILRGRLKDNQAVSAMKVTEVDLHFPKARRDIRCVMDGELLPMDRDVALKVHAGELKVLVPAAPRPVNAVRAAEGTAGNPVTL</sequence>
<dbReference type="Gene3D" id="3.40.50.10330">
    <property type="entry name" value="Probable inorganic polyphosphate/atp-NAD kinase, domain 1"/>
    <property type="match status" value="1"/>
</dbReference>
<dbReference type="InterPro" id="IPR016064">
    <property type="entry name" value="NAD/diacylglycerol_kinase_sf"/>
</dbReference>
<dbReference type="RefSeq" id="WP_143125305.1">
    <property type="nucleotide sequence ID" value="NZ_VJMG01000027.1"/>
</dbReference>
<evidence type="ECO:0000259" key="1">
    <source>
        <dbReference type="PROSITE" id="PS50146"/>
    </source>
</evidence>
<dbReference type="AlphaFoldDB" id="A0A549TAL2"/>
<accession>A0A549TAL2</accession>
<reference evidence="2 3" key="1">
    <citation type="submission" date="2019-07" db="EMBL/GenBank/DDBJ databases">
        <title>Ln-dependent methylotrophs.</title>
        <authorList>
            <person name="Tani A."/>
        </authorList>
    </citation>
    <scope>NUCLEOTIDE SEQUENCE [LARGE SCALE GENOMIC DNA]</scope>
    <source>
        <strain evidence="2 3">SM12</strain>
    </source>
</reference>
<keyword evidence="3" id="KW-1185">Reference proteome</keyword>
<dbReference type="GO" id="GO:0016301">
    <property type="term" value="F:kinase activity"/>
    <property type="evidence" value="ECO:0007669"/>
    <property type="project" value="UniProtKB-KW"/>
</dbReference>
<name>A0A549TAL2_9HYPH</name>
<keyword evidence="2" id="KW-0808">Transferase</keyword>
<dbReference type="PROSITE" id="PS50146">
    <property type="entry name" value="DAGK"/>
    <property type="match status" value="1"/>
</dbReference>
<dbReference type="InterPro" id="IPR017438">
    <property type="entry name" value="ATP-NAD_kinase_N"/>
</dbReference>
<keyword evidence="2" id="KW-0418">Kinase</keyword>
<gene>
    <name evidence="2" type="ORF">FNA46_11070</name>
</gene>
<dbReference type="InterPro" id="IPR001206">
    <property type="entry name" value="Diacylglycerol_kinase_cat_dom"/>
</dbReference>